<evidence type="ECO:0000313" key="3">
    <source>
        <dbReference type="EMBL" id="SUD90660.1"/>
    </source>
</evidence>
<evidence type="ECO:0000256" key="1">
    <source>
        <dbReference type="SAM" id="Phobius"/>
    </source>
</evidence>
<feature type="transmembrane region" description="Helical" evidence="1">
    <location>
        <begin position="150"/>
        <end position="170"/>
    </location>
</feature>
<feature type="domain" description="Phosphatidic acid phosphatase type 2/haloperoxidase" evidence="2">
    <location>
        <begin position="152"/>
        <end position="276"/>
    </location>
</feature>
<keyword evidence="1" id="KW-1133">Transmembrane helix</keyword>
<organism evidence="3 4">
    <name type="scientific">Psychrobacter phenylpyruvicus</name>
    <dbReference type="NCBI Taxonomy" id="29432"/>
    <lineage>
        <taxon>Bacteria</taxon>
        <taxon>Pseudomonadati</taxon>
        <taxon>Pseudomonadota</taxon>
        <taxon>Gammaproteobacteria</taxon>
        <taxon>Moraxellales</taxon>
        <taxon>Moraxellaceae</taxon>
        <taxon>Psychrobacter</taxon>
    </lineage>
</organism>
<feature type="transmembrane region" description="Helical" evidence="1">
    <location>
        <begin position="48"/>
        <end position="76"/>
    </location>
</feature>
<dbReference type="NCBIfam" id="NF028538">
    <property type="entry name" value="PAP2_lipid_A"/>
    <property type="match status" value="1"/>
</dbReference>
<dbReference type="EMBL" id="UGVC01000001">
    <property type="protein sequence ID" value="SUD90660.1"/>
    <property type="molecule type" value="Genomic_DNA"/>
</dbReference>
<reference evidence="3 4" key="1">
    <citation type="submission" date="2018-06" db="EMBL/GenBank/DDBJ databases">
        <authorList>
            <consortium name="Pathogen Informatics"/>
            <person name="Doyle S."/>
        </authorList>
    </citation>
    <scope>NUCLEOTIDE SEQUENCE [LARGE SCALE GENOMIC DNA]</scope>
    <source>
        <strain evidence="3 4">NCTC10526</strain>
    </source>
</reference>
<evidence type="ECO:0000259" key="2">
    <source>
        <dbReference type="Pfam" id="PF01569"/>
    </source>
</evidence>
<proteinExistence type="predicted"/>
<name>A0A379LJ72_9GAMM</name>
<dbReference type="Pfam" id="PF01569">
    <property type="entry name" value="PAP2"/>
    <property type="match status" value="1"/>
</dbReference>
<dbReference type="AlphaFoldDB" id="A0A379LJ72"/>
<keyword evidence="1" id="KW-0812">Transmembrane</keyword>
<keyword evidence="1" id="KW-0472">Membrane</keyword>
<dbReference type="InterPro" id="IPR000326">
    <property type="entry name" value="PAP2/HPO"/>
</dbReference>
<feature type="transmembrane region" description="Helical" evidence="1">
    <location>
        <begin position="96"/>
        <end position="114"/>
    </location>
</feature>
<dbReference type="CDD" id="cd03396">
    <property type="entry name" value="PAP2_like_6"/>
    <property type="match status" value="1"/>
</dbReference>
<gene>
    <name evidence="3" type="ORF">NCTC10526_01002</name>
</gene>
<feature type="transmembrane region" description="Helical" evidence="1">
    <location>
        <begin position="204"/>
        <end position="222"/>
    </location>
</feature>
<dbReference type="InterPro" id="IPR036938">
    <property type="entry name" value="PAP2/HPO_sf"/>
</dbReference>
<feature type="transmembrane region" description="Helical" evidence="1">
    <location>
        <begin position="254"/>
        <end position="276"/>
    </location>
</feature>
<dbReference type="SUPFAM" id="SSF48317">
    <property type="entry name" value="Acid phosphatase/Vanadium-dependent haloperoxidase"/>
    <property type="match status" value="1"/>
</dbReference>
<evidence type="ECO:0000313" key="4">
    <source>
        <dbReference type="Proteomes" id="UP000254123"/>
    </source>
</evidence>
<accession>A0A379LJ72</accession>
<protein>
    <submittedName>
        <fullName evidence="3">PAP2 (Acid phosphatase) superfamily protein</fullName>
    </submittedName>
</protein>
<dbReference type="STRING" id="1123034.GCA_000685805_02247"/>
<keyword evidence="4" id="KW-1185">Reference proteome</keyword>
<feature type="transmembrane region" description="Helical" evidence="1">
    <location>
        <begin position="229"/>
        <end position="248"/>
    </location>
</feature>
<sequence length="286" mass="32365">MGNGSIWGVRSILAGQLNMRSYSQPTKYCFAAGHRSPYYPSLSLKKGLLFFGLALLSTLIFEHSQIDVTISNWFYIDGSWLIEKDAQPFRFIFYDFPKTLIILLGIYLLINLVVNKQPLAQSTPANNLLAVKILSGKINRWLLPLNKRELSFLLLSVVIVPSVIAALKGVTHVSCPNHLTIYNGDIPYLSLWQDIISNSRAKCFPAAHASAGFALYAFAYLPRFYRHKVKIIIAVSLLGWIMGLYKMLIGDHFFSHTLVSMWLSWAIVYVMALLFFRPIQAKPCNK</sequence>
<dbReference type="Proteomes" id="UP000254123">
    <property type="component" value="Unassembled WGS sequence"/>
</dbReference>